<comment type="caution">
    <text evidence="7">The sequence shown here is derived from an EMBL/GenBank/DDBJ whole genome shotgun (WGS) entry which is preliminary data.</text>
</comment>
<organism evidence="7 8">
    <name type="scientific">Atlanticothrix silvestris CENA357</name>
    <dbReference type="NCBI Taxonomy" id="1725252"/>
    <lineage>
        <taxon>Bacteria</taxon>
        <taxon>Bacillati</taxon>
        <taxon>Cyanobacteriota</taxon>
        <taxon>Cyanophyceae</taxon>
        <taxon>Nostocales</taxon>
        <taxon>Nodulariaceae</taxon>
        <taxon>Atlanticothrix</taxon>
        <taxon>Atlanticothrix silvestris</taxon>
    </lineage>
</organism>
<dbReference type="PANTHER" id="PTHR44307">
    <property type="entry name" value="PHOSPHOETHANOLAMINE METHYLTRANSFERASE"/>
    <property type="match status" value="1"/>
</dbReference>
<dbReference type="PANTHER" id="PTHR44307:SF2">
    <property type="entry name" value="PHOSPHOETHANOLAMINE METHYLTRANSFERASE ISOFORM X1"/>
    <property type="match status" value="1"/>
</dbReference>
<proteinExistence type="predicted"/>
<comment type="catalytic activity">
    <reaction evidence="5">
        <text>phosphoethanolamine + S-adenosyl-L-methionine = N-methylethanolamine phosphate + S-adenosyl-L-homocysteine + H(+)</text>
        <dbReference type="Rhea" id="RHEA:20365"/>
        <dbReference type="ChEBI" id="CHEBI:15378"/>
        <dbReference type="ChEBI" id="CHEBI:57781"/>
        <dbReference type="ChEBI" id="CHEBI:57856"/>
        <dbReference type="ChEBI" id="CHEBI:58190"/>
        <dbReference type="ChEBI" id="CHEBI:59789"/>
        <dbReference type="EC" id="2.1.1.103"/>
    </reaction>
    <physiologicalReaction direction="left-to-right" evidence="5">
        <dbReference type="Rhea" id="RHEA:20366"/>
    </physiologicalReaction>
</comment>
<dbReference type="CDD" id="cd02440">
    <property type="entry name" value="AdoMet_MTases"/>
    <property type="match status" value="1"/>
</dbReference>
<dbReference type="InterPro" id="IPR029063">
    <property type="entry name" value="SAM-dependent_MTases_sf"/>
</dbReference>
<keyword evidence="2 7" id="KW-0489">Methyltransferase</keyword>
<name>A0A8J7H9X4_9CYAN</name>
<keyword evidence="8" id="KW-1185">Reference proteome</keyword>
<dbReference type="GO" id="GO:0032259">
    <property type="term" value="P:methylation"/>
    <property type="evidence" value="ECO:0007669"/>
    <property type="project" value="UniProtKB-KW"/>
</dbReference>
<dbReference type="EMBL" id="JAECZB010000007">
    <property type="protein sequence ID" value="MBH8551863.1"/>
    <property type="molecule type" value="Genomic_DNA"/>
</dbReference>
<reference evidence="7 8" key="1">
    <citation type="journal article" date="2021" name="Int. J. Syst. Evol. Microbiol.">
        <title>Amazonocrinis nigriterrae gen. nov., sp. nov., Atlanticothrix silvestris gen. nov., sp. nov. and Dendronalium phyllosphericum gen. nov., sp. nov., nostocacean cyanobacteria from Brazilian environments.</title>
        <authorList>
            <person name="Alvarenga D.O."/>
            <person name="Andreote A.P.D."/>
            <person name="Branco L.H.Z."/>
            <person name="Delbaje E."/>
            <person name="Cruz R.B."/>
            <person name="Varani A.M."/>
            <person name="Fiore M.F."/>
        </authorList>
    </citation>
    <scope>NUCLEOTIDE SEQUENCE [LARGE SCALE GENOMIC DNA]</scope>
    <source>
        <strain evidence="7 8">CENA357</strain>
    </source>
</reference>
<dbReference type="RefSeq" id="WP_214438173.1">
    <property type="nucleotide sequence ID" value="NZ_JAECZB010000007.1"/>
</dbReference>
<dbReference type="AlphaFoldDB" id="A0A8J7H9X4"/>
<dbReference type="Gene3D" id="3.40.50.150">
    <property type="entry name" value="Vaccinia Virus protein VP39"/>
    <property type="match status" value="1"/>
</dbReference>
<dbReference type="InterPro" id="IPR041698">
    <property type="entry name" value="Methyltransf_25"/>
</dbReference>
<evidence type="ECO:0000313" key="7">
    <source>
        <dbReference type="EMBL" id="MBH8551863.1"/>
    </source>
</evidence>
<comment type="pathway">
    <text evidence="4">Phospholipid metabolism.</text>
</comment>
<dbReference type="InterPro" id="IPR004033">
    <property type="entry name" value="UbiE/COQ5_MeTrFase"/>
</dbReference>
<evidence type="ECO:0000256" key="2">
    <source>
        <dbReference type="ARBA" id="ARBA00022603"/>
    </source>
</evidence>
<evidence type="ECO:0000313" key="8">
    <source>
        <dbReference type="Proteomes" id="UP000599391"/>
    </source>
</evidence>
<keyword evidence="3" id="KW-0808">Transferase</keyword>
<gene>
    <name evidence="7" type="ORF">I8751_05615</name>
</gene>
<accession>A0A8J7H9X4</accession>
<evidence type="ECO:0000256" key="3">
    <source>
        <dbReference type="ARBA" id="ARBA00022679"/>
    </source>
</evidence>
<dbReference type="GO" id="GO:0000234">
    <property type="term" value="F:phosphoethanolamine N-methyltransferase activity"/>
    <property type="evidence" value="ECO:0007669"/>
    <property type="project" value="UniProtKB-EC"/>
</dbReference>
<feature type="domain" description="Methyltransferase" evidence="6">
    <location>
        <begin position="43"/>
        <end position="139"/>
    </location>
</feature>
<dbReference type="PROSITE" id="PS51608">
    <property type="entry name" value="SAM_MT_UBIE"/>
    <property type="match status" value="1"/>
</dbReference>
<protein>
    <submittedName>
        <fullName evidence="7">Methyltransferase domain-containing protein</fullName>
    </submittedName>
</protein>
<dbReference type="Proteomes" id="UP000599391">
    <property type="component" value="Unassembled WGS sequence"/>
</dbReference>
<evidence type="ECO:0000256" key="4">
    <source>
        <dbReference type="ARBA" id="ARBA00025707"/>
    </source>
</evidence>
<evidence type="ECO:0000259" key="6">
    <source>
        <dbReference type="Pfam" id="PF13649"/>
    </source>
</evidence>
<sequence length="269" mass="29863">MFSDYKQQILNDFNNRQNYENEFHKRASTRLVELAKLQPSQQVLDVATGTGLAAIAAAQVVGSTGHVLGIDFASGMLQQAQKKVAALALMNITFHEADADEQEFQDNQFDAILCSSAIAYLTNIPRVLHRWHNALKPGGTIAFSCLAATSPSASVLFRMVVQRYGVTILNPNELLGTPEKCYQMLQSIGFADIEITTEQFGFYLQDAEVAWTGNAKSAFGLQGVQWSAQQWEQCKQEYFTELNAASDQQGFWNNVTMFFVTGHKSNEVV</sequence>
<comment type="pathway">
    <text evidence="1">Lipid metabolism.</text>
</comment>
<dbReference type="Pfam" id="PF13649">
    <property type="entry name" value="Methyltransf_25"/>
    <property type="match status" value="1"/>
</dbReference>
<evidence type="ECO:0000256" key="5">
    <source>
        <dbReference type="ARBA" id="ARBA00047622"/>
    </source>
</evidence>
<dbReference type="SUPFAM" id="SSF53335">
    <property type="entry name" value="S-adenosyl-L-methionine-dependent methyltransferases"/>
    <property type="match status" value="1"/>
</dbReference>
<evidence type="ECO:0000256" key="1">
    <source>
        <dbReference type="ARBA" id="ARBA00005189"/>
    </source>
</evidence>